<dbReference type="GO" id="GO:0098796">
    <property type="term" value="C:membrane protein complex"/>
    <property type="evidence" value="ECO:0007669"/>
    <property type="project" value="UniProtKB-ARBA"/>
</dbReference>
<dbReference type="PANTHER" id="PTHR24220:SF685">
    <property type="entry name" value="ABC TRANSPORTER RELATED"/>
    <property type="match status" value="1"/>
</dbReference>
<dbReference type="FunFam" id="3.40.50.300:FF:000032">
    <property type="entry name" value="Export ABC transporter ATP-binding protein"/>
    <property type="match status" value="1"/>
</dbReference>
<keyword evidence="1" id="KW-0813">Transport</keyword>
<evidence type="ECO:0000259" key="4">
    <source>
        <dbReference type="PROSITE" id="PS50893"/>
    </source>
</evidence>
<dbReference type="InterPro" id="IPR017871">
    <property type="entry name" value="ABC_transporter-like_CS"/>
</dbReference>
<dbReference type="STRING" id="232089.SAMN05443544_1059"/>
<dbReference type="GO" id="GO:0022857">
    <property type="term" value="F:transmembrane transporter activity"/>
    <property type="evidence" value="ECO:0007669"/>
    <property type="project" value="UniProtKB-ARBA"/>
</dbReference>
<dbReference type="EMBL" id="FSRJ01000001">
    <property type="protein sequence ID" value="SIN77743.1"/>
    <property type="molecule type" value="Genomic_DNA"/>
</dbReference>
<accession>A0A1N6E432</accession>
<dbReference type="Gene3D" id="3.40.50.300">
    <property type="entry name" value="P-loop containing nucleotide triphosphate hydrolases"/>
    <property type="match status" value="1"/>
</dbReference>
<dbReference type="GO" id="GO:0005524">
    <property type="term" value="F:ATP binding"/>
    <property type="evidence" value="ECO:0007669"/>
    <property type="project" value="UniProtKB-KW"/>
</dbReference>
<dbReference type="GO" id="GO:0005886">
    <property type="term" value="C:plasma membrane"/>
    <property type="evidence" value="ECO:0007669"/>
    <property type="project" value="TreeGrafter"/>
</dbReference>
<evidence type="ECO:0000313" key="5">
    <source>
        <dbReference type="EMBL" id="SIN77743.1"/>
    </source>
</evidence>
<evidence type="ECO:0000256" key="1">
    <source>
        <dbReference type="ARBA" id="ARBA00022448"/>
    </source>
</evidence>
<gene>
    <name evidence="5" type="ORF">SAMN05443544_1059</name>
</gene>
<proteinExistence type="predicted"/>
<dbReference type="PROSITE" id="PS00211">
    <property type="entry name" value="ABC_TRANSPORTER_1"/>
    <property type="match status" value="1"/>
</dbReference>
<keyword evidence="3 5" id="KW-0067">ATP-binding</keyword>
<keyword evidence="6" id="KW-1185">Reference proteome</keyword>
<dbReference type="Proteomes" id="UP000184699">
    <property type="component" value="Unassembled WGS sequence"/>
</dbReference>
<dbReference type="CDD" id="cd03255">
    <property type="entry name" value="ABC_MJ0796_LolCDE_FtsE"/>
    <property type="match status" value="1"/>
</dbReference>
<dbReference type="SMART" id="SM00382">
    <property type="entry name" value="AAA"/>
    <property type="match status" value="1"/>
</dbReference>
<dbReference type="InterPro" id="IPR015854">
    <property type="entry name" value="ABC_transpr_LolD-like"/>
</dbReference>
<organism evidence="5 6">
    <name type="scientific">Agromyces cerinus subsp. cerinus</name>
    <dbReference type="NCBI Taxonomy" id="232089"/>
    <lineage>
        <taxon>Bacteria</taxon>
        <taxon>Bacillati</taxon>
        <taxon>Actinomycetota</taxon>
        <taxon>Actinomycetes</taxon>
        <taxon>Micrococcales</taxon>
        <taxon>Microbacteriaceae</taxon>
        <taxon>Agromyces</taxon>
    </lineage>
</organism>
<evidence type="ECO:0000256" key="2">
    <source>
        <dbReference type="ARBA" id="ARBA00022741"/>
    </source>
</evidence>
<dbReference type="InterPro" id="IPR003439">
    <property type="entry name" value="ABC_transporter-like_ATP-bd"/>
</dbReference>
<dbReference type="GO" id="GO:0016887">
    <property type="term" value="F:ATP hydrolysis activity"/>
    <property type="evidence" value="ECO:0007669"/>
    <property type="project" value="InterPro"/>
</dbReference>
<dbReference type="InterPro" id="IPR027417">
    <property type="entry name" value="P-loop_NTPase"/>
</dbReference>
<sequence>MTANHPSAGCLAPWAIRSVEDMQIQPSDLGLIARVAELGKRYGTGASTVTALDDVSLGLRRGEFTAIMGPSGSGKSTLMHIMAGLDSPSAGQVWLGDTDITELSDSALTVLRRRRIGFIFQSFNLVPTLDVRGNVMLPFDLDGRRPTRDEQAWIDELFDTLGLRPRIGHRPHELSGGQQQRVAIARALATRPDLVFADEPTGNLDSRTGREVLGLLAAASARYGQSIAMVTHDPVAASHADRILYLADGRIVRDSGRSSAEEISSFMLSMEVAA</sequence>
<reference evidence="6" key="1">
    <citation type="submission" date="2016-11" db="EMBL/GenBank/DDBJ databases">
        <authorList>
            <person name="Varghese N."/>
            <person name="Submissions S."/>
        </authorList>
    </citation>
    <scope>NUCLEOTIDE SEQUENCE [LARGE SCALE GENOMIC DNA]</scope>
    <source>
        <strain evidence="6">DSM 8595</strain>
    </source>
</reference>
<dbReference type="InterPro" id="IPR017911">
    <property type="entry name" value="MacB-like_ATP-bd"/>
</dbReference>
<feature type="domain" description="ABC transporter" evidence="4">
    <location>
        <begin position="33"/>
        <end position="273"/>
    </location>
</feature>
<dbReference type="Pfam" id="PF00005">
    <property type="entry name" value="ABC_tran"/>
    <property type="match status" value="1"/>
</dbReference>
<dbReference type="PROSITE" id="PS50893">
    <property type="entry name" value="ABC_TRANSPORTER_2"/>
    <property type="match status" value="1"/>
</dbReference>
<dbReference type="AlphaFoldDB" id="A0A1N6E432"/>
<keyword evidence="2" id="KW-0547">Nucleotide-binding</keyword>
<evidence type="ECO:0000256" key="3">
    <source>
        <dbReference type="ARBA" id="ARBA00022840"/>
    </source>
</evidence>
<dbReference type="InterPro" id="IPR003593">
    <property type="entry name" value="AAA+_ATPase"/>
</dbReference>
<name>A0A1N6E432_9MICO</name>
<evidence type="ECO:0000313" key="6">
    <source>
        <dbReference type="Proteomes" id="UP000184699"/>
    </source>
</evidence>
<protein>
    <submittedName>
        <fullName evidence="5">Putative ABC transport system ATP-binding protein</fullName>
    </submittedName>
</protein>
<dbReference type="SUPFAM" id="SSF52540">
    <property type="entry name" value="P-loop containing nucleoside triphosphate hydrolases"/>
    <property type="match status" value="1"/>
</dbReference>
<dbReference type="PANTHER" id="PTHR24220">
    <property type="entry name" value="IMPORT ATP-BINDING PROTEIN"/>
    <property type="match status" value="1"/>
</dbReference>